<proteinExistence type="inferred from homology"/>
<dbReference type="PANTHER" id="PTHR24340:SF82">
    <property type="entry name" value="HOMEOBOX PROTEIN VND"/>
    <property type="match status" value="1"/>
</dbReference>
<evidence type="ECO:0000256" key="3">
    <source>
        <dbReference type="ARBA" id="ARBA00022473"/>
    </source>
</evidence>
<dbReference type="PROSITE" id="PS00027">
    <property type="entry name" value="HOMEOBOX_1"/>
    <property type="match status" value="1"/>
</dbReference>
<dbReference type="GO" id="GO:0030154">
    <property type="term" value="P:cell differentiation"/>
    <property type="evidence" value="ECO:0007669"/>
    <property type="project" value="TreeGrafter"/>
</dbReference>
<dbReference type="PANTHER" id="PTHR24340">
    <property type="entry name" value="HOMEOBOX PROTEIN NKX"/>
    <property type="match status" value="1"/>
</dbReference>
<comment type="similarity">
    <text evidence="2">Belongs to the NK-2 homeobox family.</text>
</comment>
<keyword evidence="3" id="KW-0217">Developmental protein</keyword>
<keyword evidence="12" id="KW-1185">Reference proteome</keyword>
<evidence type="ECO:0000256" key="6">
    <source>
        <dbReference type="ARBA" id="ARBA00023242"/>
    </source>
</evidence>
<feature type="compositionally biased region" description="Polar residues" evidence="9">
    <location>
        <begin position="139"/>
        <end position="148"/>
    </location>
</feature>
<evidence type="ECO:0000256" key="2">
    <source>
        <dbReference type="ARBA" id="ARBA00005661"/>
    </source>
</evidence>
<sequence>MLIADHMERKGKEVSMKSRKTFCDSKASGQKVSGFSVRDILDLPAHGSEAPKTLTDVEQLLPTESSTEGLRAKLDISSQQKDTYSSSMVSFESPRFKSQLDQNIVAHQWMDSQEFRSLQALQEVTSRLSRSPSEGRPSPTHTPNPQAQSELHHIDLHSESDRLDSDMDNIDVLSLSDKDYISETESDDKNSGKTEGAQKKRKRRVLFSKAQTFELERRFRQQKYLSAPEREHLASIIRLTPTQVKIWFQNHRYKTKRARVEKGLNPEMSSNSFQPPRRVAVPVLVRDGRPCPSSGQKIDFPLTPQQAAVCLNAFTSLGIAMNPFGLNMADLAAMQSHSQVNLSQVMSGQSSHNLNGIVHPRWW</sequence>
<comment type="subcellular location">
    <subcellularLocation>
        <location evidence="1 7 8">Nucleus</location>
    </subcellularLocation>
</comment>
<evidence type="ECO:0000256" key="4">
    <source>
        <dbReference type="ARBA" id="ARBA00023125"/>
    </source>
</evidence>
<organism evidence="11 12">
    <name type="scientific">Artemia franciscana</name>
    <name type="common">Brine shrimp</name>
    <name type="synonym">Artemia sanfranciscana</name>
    <dbReference type="NCBI Taxonomy" id="6661"/>
    <lineage>
        <taxon>Eukaryota</taxon>
        <taxon>Metazoa</taxon>
        <taxon>Ecdysozoa</taxon>
        <taxon>Arthropoda</taxon>
        <taxon>Crustacea</taxon>
        <taxon>Branchiopoda</taxon>
        <taxon>Anostraca</taxon>
        <taxon>Artemiidae</taxon>
        <taxon>Artemia</taxon>
    </lineage>
</organism>
<dbReference type="Gene3D" id="1.10.10.60">
    <property type="entry name" value="Homeodomain-like"/>
    <property type="match status" value="1"/>
</dbReference>
<dbReference type="PRINTS" id="PR00024">
    <property type="entry name" value="HOMEOBOX"/>
</dbReference>
<feature type="domain" description="Homeobox" evidence="10">
    <location>
        <begin position="198"/>
        <end position="258"/>
    </location>
</feature>
<accession>A0AA88HDI1</accession>
<feature type="DNA-binding region" description="Homeobox" evidence="7">
    <location>
        <begin position="200"/>
        <end position="259"/>
    </location>
</feature>
<gene>
    <name evidence="11" type="ORF">QYM36_014912</name>
</gene>
<feature type="region of interest" description="Disordered" evidence="9">
    <location>
        <begin position="123"/>
        <end position="148"/>
    </location>
</feature>
<dbReference type="Pfam" id="PF00046">
    <property type="entry name" value="Homeodomain"/>
    <property type="match status" value="1"/>
</dbReference>
<feature type="region of interest" description="Disordered" evidence="9">
    <location>
        <begin position="182"/>
        <end position="203"/>
    </location>
</feature>
<dbReference type="SUPFAM" id="SSF46689">
    <property type="entry name" value="Homeodomain-like"/>
    <property type="match status" value="1"/>
</dbReference>
<evidence type="ECO:0000259" key="10">
    <source>
        <dbReference type="PROSITE" id="PS50071"/>
    </source>
</evidence>
<dbReference type="InterPro" id="IPR009057">
    <property type="entry name" value="Homeodomain-like_sf"/>
</dbReference>
<dbReference type="PROSITE" id="PS50071">
    <property type="entry name" value="HOMEOBOX_2"/>
    <property type="match status" value="1"/>
</dbReference>
<keyword evidence="6 7" id="KW-0539">Nucleus</keyword>
<keyword evidence="4 7" id="KW-0238">DNA-binding</keyword>
<dbReference type="GO" id="GO:0000978">
    <property type="term" value="F:RNA polymerase II cis-regulatory region sequence-specific DNA binding"/>
    <property type="evidence" value="ECO:0007669"/>
    <property type="project" value="TreeGrafter"/>
</dbReference>
<feature type="compositionally biased region" description="Basic and acidic residues" evidence="9">
    <location>
        <begin position="182"/>
        <end position="198"/>
    </location>
</feature>
<dbReference type="EMBL" id="JAVRJZ010000019">
    <property type="protein sequence ID" value="KAK2707045.1"/>
    <property type="molecule type" value="Genomic_DNA"/>
</dbReference>
<dbReference type="GO" id="GO:0000981">
    <property type="term" value="F:DNA-binding transcription factor activity, RNA polymerase II-specific"/>
    <property type="evidence" value="ECO:0007669"/>
    <property type="project" value="InterPro"/>
</dbReference>
<dbReference type="GO" id="GO:0005634">
    <property type="term" value="C:nucleus"/>
    <property type="evidence" value="ECO:0007669"/>
    <property type="project" value="UniProtKB-SubCell"/>
</dbReference>
<evidence type="ECO:0000256" key="5">
    <source>
        <dbReference type="ARBA" id="ARBA00023155"/>
    </source>
</evidence>
<evidence type="ECO:0000256" key="9">
    <source>
        <dbReference type="SAM" id="MobiDB-lite"/>
    </source>
</evidence>
<dbReference type="FunFam" id="1.10.10.60:FF:000101">
    <property type="entry name" value="NK2 homeobox 8"/>
    <property type="match status" value="1"/>
</dbReference>
<reference evidence="11" key="1">
    <citation type="submission" date="2023-07" db="EMBL/GenBank/DDBJ databases">
        <title>Chromosome-level genome assembly of Artemia franciscana.</title>
        <authorList>
            <person name="Jo E."/>
        </authorList>
    </citation>
    <scope>NUCLEOTIDE SEQUENCE</scope>
    <source>
        <tissue evidence="11">Whole body</tissue>
    </source>
</reference>
<evidence type="ECO:0000256" key="7">
    <source>
        <dbReference type="PROSITE-ProRule" id="PRU00108"/>
    </source>
</evidence>
<comment type="caution">
    <text evidence="11">The sequence shown here is derived from an EMBL/GenBank/DDBJ whole genome shotgun (WGS) entry which is preliminary data.</text>
</comment>
<dbReference type="InterPro" id="IPR050394">
    <property type="entry name" value="Homeobox_NK-like"/>
</dbReference>
<dbReference type="Proteomes" id="UP001187531">
    <property type="component" value="Unassembled WGS sequence"/>
</dbReference>
<dbReference type="CDD" id="cd00086">
    <property type="entry name" value="homeodomain"/>
    <property type="match status" value="1"/>
</dbReference>
<evidence type="ECO:0000313" key="11">
    <source>
        <dbReference type="EMBL" id="KAK2707045.1"/>
    </source>
</evidence>
<evidence type="ECO:0000256" key="8">
    <source>
        <dbReference type="RuleBase" id="RU000682"/>
    </source>
</evidence>
<dbReference type="InterPro" id="IPR020479">
    <property type="entry name" value="HD_metazoa"/>
</dbReference>
<dbReference type="InterPro" id="IPR017970">
    <property type="entry name" value="Homeobox_CS"/>
</dbReference>
<keyword evidence="5 7" id="KW-0371">Homeobox</keyword>
<feature type="compositionally biased region" description="Polar residues" evidence="9">
    <location>
        <begin position="123"/>
        <end position="132"/>
    </location>
</feature>
<evidence type="ECO:0000313" key="12">
    <source>
        <dbReference type="Proteomes" id="UP001187531"/>
    </source>
</evidence>
<dbReference type="InterPro" id="IPR001356">
    <property type="entry name" value="HD"/>
</dbReference>
<dbReference type="AlphaFoldDB" id="A0AA88HDI1"/>
<protein>
    <recommendedName>
        <fullName evidence="10">Homeobox domain-containing protein</fullName>
    </recommendedName>
</protein>
<dbReference type="SMART" id="SM00389">
    <property type="entry name" value="HOX"/>
    <property type="match status" value="1"/>
</dbReference>
<name>A0AA88HDI1_ARTSF</name>
<evidence type="ECO:0000256" key="1">
    <source>
        <dbReference type="ARBA" id="ARBA00004123"/>
    </source>
</evidence>